<organism evidence="2 3">
    <name type="scientific">Hypothenemus hampei</name>
    <name type="common">Coffee berry borer</name>
    <dbReference type="NCBI Taxonomy" id="57062"/>
    <lineage>
        <taxon>Eukaryota</taxon>
        <taxon>Metazoa</taxon>
        <taxon>Ecdysozoa</taxon>
        <taxon>Arthropoda</taxon>
        <taxon>Hexapoda</taxon>
        <taxon>Insecta</taxon>
        <taxon>Pterygota</taxon>
        <taxon>Neoptera</taxon>
        <taxon>Endopterygota</taxon>
        <taxon>Coleoptera</taxon>
        <taxon>Polyphaga</taxon>
        <taxon>Cucujiformia</taxon>
        <taxon>Curculionidae</taxon>
        <taxon>Scolytinae</taxon>
        <taxon>Hypothenemus</taxon>
    </lineage>
</organism>
<feature type="signal peptide" evidence="1">
    <location>
        <begin position="1"/>
        <end position="22"/>
    </location>
</feature>
<gene>
    <name evidence="2" type="ORF">ABEB36_009810</name>
</gene>
<sequence>MAKTTFVIVINILGLIVYGTHPATVPSRLYRYELENVTIEDVLEEIQNVQLNETNAKFYEVEDNVPQVESRVFYRGSQLWKTIVDSEEKVRILAKLRDEKGK</sequence>
<name>A0ABD1EHJ2_HYPHA</name>
<protein>
    <submittedName>
        <fullName evidence="2">Uncharacterized protein</fullName>
    </submittedName>
</protein>
<comment type="caution">
    <text evidence="2">The sequence shown here is derived from an EMBL/GenBank/DDBJ whole genome shotgun (WGS) entry which is preliminary data.</text>
</comment>
<dbReference type="AlphaFoldDB" id="A0ABD1EHJ2"/>
<evidence type="ECO:0000256" key="1">
    <source>
        <dbReference type="SAM" id="SignalP"/>
    </source>
</evidence>
<dbReference type="EMBL" id="JBDJPC010000007">
    <property type="protein sequence ID" value="KAL1494166.1"/>
    <property type="molecule type" value="Genomic_DNA"/>
</dbReference>
<evidence type="ECO:0000313" key="3">
    <source>
        <dbReference type="Proteomes" id="UP001566132"/>
    </source>
</evidence>
<proteinExistence type="predicted"/>
<accession>A0ABD1EHJ2</accession>
<dbReference type="Proteomes" id="UP001566132">
    <property type="component" value="Unassembled WGS sequence"/>
</dbReference>
<keyword evidence="1" id="KW-0732">Signal</keyword>
<evidence type="ECO:0000313" key="2">
    <source>
        <dbReference type="EMBL" id="KAL1494166.1"/>
    </source>
</evidence>
<keyword evidence="3" id="KW-1185">Reference proteome</keyword>
<reference evidence="2 3" key="1">
    <citation type="submission" date="2024-05" db="EMBL/GenBank/DDBJ databases">
        <title>Genetic variation in Jamaican populations of the coffee berry borer (Hypothenemus hampei).</title>
        <authorList>
            <person name="Errbii M."/>
            <person name="Myrie A."/>
        </authorList>
    </citation>
    <scope>NUCLEOTIDE SEQUENCE [LARGE SCALE GENOMIC DNA]</scope>
    <source>
        <strain evidence="2">JA-Hopewell-2020-01-JO</strain>
        <tissue evidence="2">Whole body</tissue>
    </source>
</reference>
<feature type="chain" id="PRO_5044802706" evidence="1">
    <location>
        <begin position="23"/>
        <end position="102"/>
    </location>
</feature>